<dbReference type="RefSeq" id="WP_117485841.1">
    <property type="nucleotide sequence ID" value="NZ_QVIG01000001.1"/>
</dbReference>
<dbReference type="EMBL" id="QVIG01000001">
    <property type="protein sequence ID" value="RGD57088.1"/>
    <property type="molecule type" value="Genomic_DNA"/>
</dbReference>
<reference evidence="3 4" key="1">
    <citation type="submission" date="2018-08" db="EMBL/GenBank/DDBJ databases">
        <title>Diversity &amp; Physiological Properties of Lignin-Decomposing Actinobacteria from Soil.</title>
        <authorList>
            <person name="Roh S.G."/>
            <person name="Kim S.B."/>
        </authorList>
    </citation>
    <scope>NUCLEOTIDE SEQUENCE [LARGE SCALE GENOMIC DNA]</scope>
    <source>
        <strain evidence="3 4">MMS17-GH009</strain>
    </source>
</reference>
<dbReference type="SUPFAM" id="SSF53474">
    <property type="entry name" value="alpha/beta-Hydrolases"/>
    <property type="match status" value="1"/>
</dbReference>
<comment type="caution">
    <text evidence="3">The sequence shown here is derived from an EMBL/GenBank/DDBJ whole genome shotgun (WGS) entry which is preliminary data.</text>
</comment>
<feature type="domain" description="Dienelactone hydrolase" evidence="2">
    <location>
        <begin position="92"/>
        <end position="196"/>
    </location>
</feature>
<gene>
    <name evidence="3" type="ORF">DR950_04125</name>
</gene>
<proteinExistence type="predicted"/>
<evidence type="ECO:0000313" key="4">
    <source>
        <dbReference type="Proteomes" id="UP000263377"/>
    </source>
</evidence>
<dbReference type="InterPro" id="IPR050955">
    <property type="entry name" value="Plant_Biomass_Hydrol_Est"/>
</dbReference>
<dbReference type="Gene3D" id="3.40.50.1820">
    <property type="entry name" value="alpha/beta hydrolase"/>
    <property type="match status" value="1"/>
</dbReference>
<dbReference type="PANTHER" id="PTHR43037">
    <property type="entry name" value="UNNAMED PRODUCT-RELATED"/>
    <property type="match status" value="1"/>
</dbReference>
<dbReference type="InterPro" id="IPR029058">
    <property type="entry name" value="AB_hydrolase_fold"/>
</dbReference>
<dbReference type="Pfam" id="PF01738">
    <property type="entry name" value="DLH"/>
    <property type="match status" value="1"/>
</dbReference>
<organism evidence="3 4">
    <name type="scientific">Kitasatospora xanthocidica</name>
    <dbReference type="NCBI Taxonomy" id="83382"/>
    <lineage>
        <taxon>Bacteria</taxon>
        <taxon>Bacillati</taxon>
        <taxon>Actinomycetota</taxon>
        <taxon>Actinomycetes</taxon>
        <taxon>Kitasatosporales</taxon>
        <taxon>Streptomycetaceae</taxon>
        <taxon>Kitasatospora</taxon>
    </lineage>
</organism>
<dbReference type="InterPro" id="IPR002925">
    <property type="entry name" value="Dienelactn_hydro"/>
</dbReference>
<name>A0A372ZMH0_9ACTN</name>
<keyword evidence="1" id="KW-0732">Signal</keyword>
<accession>A0A372ZMH0</accession>
<dbReference type="GO" id="GO:0016787">
    <property type="term" value="F:hydrolase activity"/>
    <property type="evidence" value="ECO:0007669"/>
    <property type="project" value="InterPro"/>
</dbReference>
<evidence type="ECO:0000259" key="2">
    <source>
        <dbReference type="Pfam" id="PF01738"/>
    </source>
</evidence>
<dbReference type="Proteomes" id="UP000263377">
    <property type="component" value="Unassembled WGS sequence"/>
</dbReference>
<dbReference type="AlphaFoldDB" id="A0A372ZMH0"/>
<sequence>MSAPFQYRRFAVDDDGNDLGYLLSLPDGYQDGPGPWPLLLFLHGALERGEDPAVLAAHGPVRQIAEGARLPFVVLAPQCPAHSSWVAELSSLAALLAEVEREVRIDPDRRYVTGLSMGGTGSWALAARYPRRFAAAVPVCGSWLRESAPRLTAVPVWTFHGEEDEVIPVSHTERLVDALRALGGPVRFTRYPGVGHDSWTRTYDDPEVYDWLLAQSRPGDPTLRTVPAPTAAAADNHVEPA</sequence>
<evidence type="ECO:0000256" key="1">
    <source>
        <dbReference type="ARBA" id="ARBA00022729"/>
    </source>
</evidence>
<keyword evidence="4" id="KW-1185">Reference proteome</keyword>
<protein>
    <submittedName>
        <fullName evidence="3">Phospholipase</fullName>
    </submittedName>
</protein>
<evidence type="ECO:0000313" key="3">
    <source>
        <dbReference type="EMBL" id="RGD57088.1"/>
    </source>
</evidence>
<dbReference type="PANTHER" id="PTHR43037:SF1">
    <property type="entry name" value="BLL1128 PROTEIN"/>
    <property type="match status" value="1"/>
</dbReference>